<organism evidence="4 5">
    <name type="scientific">Sphingomonas sabuli</name>
    <dbReference type="NCBI Taxonomy" id="2764186"/>
    <lineage>
        <taxon>Bacteria</taxon>
        <taxon>Pseudomonadati</taxon>
        <taxon>Pseudomonadota</taxon>
        <taxon>Alphaproteobacteria</taxon>
        <taxon>Sphingomonadales</taxon>
        <taxon>Sphingomonadaceae</taxon>
        <taxon>Sphingomonas</taxon>
    </lineage>
</organism>
<feature type="domain" description="Autotransporter" evidence="3">
    <location>
        <begin position="727"/>
        <end position="1007"/>
    </location>
</feature>
<accession>A0A7G9L144</accession>
<name>A0A7G9L144_9SPHN</name>
<dbReference type="EMBL" id="CP060697">
    <property type="protein sequence ID" value="QNM82343.1"/>
    <property type="molecule type" value="Genomic_DNA"/>
</dbReference>
<feature type="region of interest" description="Disordered" evidence="1">
    <location>
        <begin position="268"/>
        <end position="291"/>
    </location>
</feature>
<feature type="signal peptide" evidence="2">
    <location>
        <begin position="1"/>
        <end position="23"/>
    </location>
</feature>
<sequence length="1007" mass="101150">MRVLFTTTALSGAALFAAVSAQAQTVISTAVTNPVATSGQDLKISSTGSVKPTSGTAVTMNSNNSVENDGDIAIRGASDAIGILANPNTNGTITNSGSIVIDEDYTQKDDDNDGDLDGLFALGNNRFGIRVSGPHTGNVINSGDILVEGNQSAGIALDGPLTGSLNSSGKVEVLGNDSVGIRTGSVSGNIAITSGSISVQGANAVGLMVGGDVGGALTLQGAITSTGYRYPQAPTDPSKLDADDLLQGGSAVVVGGNVAGGILLDVRPANTDEDDTDEDNDGIADAQEGNGSLTSYGAAPALAIGSATRDIAIGEVGSTGYGLVLKGNVSGIGVYDGVSATAISIGSPGHAVDIAGGASISGAVAANAVKADATAVHVRSGATVPTVEVDGLVRASTSGSDTATAQAILIGAGADVTSIRNKGIIEAVAGDGGTFAAIVDRSGSVRQIVNKGSISAGTAIDVSANTTGVTIRQSAGATGKPAPSITGSILLGSGNDFLDIRTGKINGTIDFGGGSDRFNLGGNYSGHLLNSGGTAVTLGAGSVLGVTNTGTVNLNSLTSNGGAIGVVIGDNSNTLYNVAGTASFGAGSSVVVNLQKVGSAAGSYTIVDAGTLVGGSNLGTSIDLPFLFNSSLTSSEANGTVTLDIDRKSAAELGLNASEATAIDAILAAADNDQPIASVFLGVEDSEKLKANLQQLLPEHAGGTFETATRGIRLATRFLADPNLQLADMGRFSVWLQQVGWARTKSIGSTSGYKLSGWGVSGGAELAVGKLGSAGLSLAYHAGRDNRGENDLGSNEFEAGAYWRGGTGPLRGYVRGGVGRVSFDQTRRFVATVDGDVITREADGDWKGTVYSAGAGVTYDARFGRMSARPLLALDHYKLTEKGFAESGGGEAFDLIVDGRSSHETSATATLSLGYELLSLDHRETWMRIELEAGRREIISGELGPTTVRFADGTPFTLVAEKRTSGWLAGLRAIGGSSAMTAAAELNTEQQQGDSALGGRFSIQLPF</sequence>
<gene>
    <name evidence="4" type="ORF">H8M03_10010</name>
</gene>
<keyword evidence="2" id="KW-0732">Signal</keyword>
<evidence type="ECO:0000259" key="3">
    <source>
        <dbReference type="PROSITE" id="PS51208"/>
    </source>
</evidence>
<protein>
    <submittedName>
        <fullName evidence="4">Autotransporter domain-containing protein</fullName>
    </submittedName>
</protein>
<dbReference type="RefSeq" id="WP_187479298.1">
    <property type="nucleotide sequence ID" value="NZ_CP060697.1"/>
</dbReference>
<dbReference type="Gene3D" id="2.40.128.130">
    <property type="entry name" value="Autotransporter beta-domain"/>
    <property type="match status" value="1"/>
</dbReference>
<evidence type="ECO:0000256" key="1">
    <source>
        <dbReference type="SAM" id="MobiDB-lite"/>
    </source>
</evidence>
<dbReference type="AlphaFoldDB" id="A0A7G9L144"/>
<evidence type="ECO:0000256" key="2">
    <source>
        <dbReference type="SAM" id="SignalP"/>
    </source>
</evidence>
<dbReference type="InterPro" id="IPR036709">
    <property type="entry name" value="Autotransporte_beta_dom_sf"/>
</dbReference>
<dbReference type="SUPFAM" id="SSF103515">
    <property type="entry name" value="Autotransporter"/>
    <property type="match status" value="1"/>
</dbReference>
<reference evidence="4 5" key="1">
    <citation type="submission" date="2020-08" db="EMBL/GenBank/DDBJ databases">
        <title>Sphingomonas sp. sand1-3 16S ribosomal RNA gene Genome sequencing and assembly.</title>
        <authorList>
            <person name="Kang M."/>
        </authorList>
    </citation>
    <scope>NUCLEOTIDE SEQUENCE [LARGE SCALE GENOMIC DNA]</scope>
    <source>
        <strain evidence="5">sand1-3</strain>
    </source>
</reference>
<dbReference type="PROSITE" id="PS51208">
    <property type="entry name" value="AUTOTRANSPORTER"/>
    <property type="match status" value="1"/>
</dbReference>
<dbReference type="KEGG" id="ssau:H8M03_10010"/>
<keyword evidence="5" id="KW-1185">Reference proteome</keyword>
<proteinExistence type="predicted"/>
<feature type="compositionally biased region" description="Acidic residues" evidence="1">
    <location>
        <begin position="271"/>
        <end position="282"/>
    </location>
</feature>
<evidence type="ECO:0000313" key="5">
    <source>
        <dbReference type="Proteomes" id="UP000515861"/>
    </source>
</evidence>
<feature type="chain" id="PRO_5028872282" evidence="2">
    <location>
        <begin position="24"/>
        <end position="1007"/>
    </location>
</feature>
<dbReference type="SMART" id="SM00869">
    <property type="entry name" value="Autotransporter"/>
    <property type="match status" value="1"/>
</dbReference>
<dbReference type="InterPro" id="IPR005546">
    <property type="entry name" value="Autotransporte_beta"/>
</dbReference>
<evidence type="ECO:0000313" key="4">
    <source>
        <dbReference type="EMBL" id="QNM82343.1"/>
    </source>
</evidence>
<dbReference type="Proteomes" id="UP000515861">
    <property type="component" value="Chromosome"/>
</dbReference>